<dbReference type="EMBL" id="FRCL01000017">
    <property type="protein sequence ID" value="SHN15892.1"/>
    <property type="molecule type" value="Genomic_DNA"/>
</dbReference>
<organism evidence="1 2">
    <name type="scientific">Flavobacterium xinjiangense</name>
    <dbReference type="NCBI Taxonomy" id="178356"/>
    <lineage>
        <taxon>Bacteria</taxon>
        <taxon>Pseudomonadati</taxon>
        <taxon>Bacteroidota</taxon>
        <taxon>Flavobacteriia</taxon>
        <taxon>Flavobacteriales</taxon>
        <taxon>Flavobacteriaceae</taxon>
        <taxon>Flavobacterium</taxon>
    </lineage>
</organism>
<protein>
    <submittedName>
        <fullName evidence="1">Uncharacterized protein</fullName>
    </submittedName>
</protein>
<keyword evidence="2" id="KW-1185">Reference proteome</keyword>
<dbReference type="AlphaFoldDB" id="A0A1M7PFW6"/>
<evidence type="ECO:0000313" key="1">
    <source>
        <dbReference type="EMBL" id="SHN15892.1"/>
    </source>
</evidence>
<accession>A0A1M7PFW6</accession>
<gene>
    <name evidence="1" type="ORF">SAMN05216269_1179</name>
</gene>
<dbReference type="Proteomes" id="UP000184092">
    <property type="component" value="Unassembled WGS sequence"/>
</dbReference>
<dbReference type="STRING" id="178356.SAMN05216269_1179"/>
<reference evidence="2" key="1">
    <citation type="submission" date="2016-11" db="EMBL/GenBank/DDBJ databases">
        <authorList>
            <person name="Varghese N."/>
            <person name="Submissions S."/>
        </authorList>
    </citation>
    <scope>NUCLEOTIDE SEQUENCE [LARGE SCALE GENOMIC DNA]</scope>
    <source>
        <strain evidence="2">CGMCC 1.2749</strain>
    </source>
</reference>
<evidence type="ECO:0000313" key="2">
    <source>
        <dbReference type="Proteomes" id="UP000184092"/>
    </source>
</evidence>
<proteinExistence type="predicted"/>
<sequence length="56" mass="6394">MGKMKTIEINFEDFLITTGKTKMDILVIHAFFSNYSGWSDNIPLEKVKVAIDNSQN</sequence>
<name>A0A1M7PFW6_9FLAO</name>